<dbReference type="InterPro" id="IPR036322">
    <property type="entry name" value="WD40_repeat_dom_sf"/>
</dbReference>
<name>A0A4V1IUZ0_9FUNG</name>
<dbReference type="Gene3D" id="2.130.10.10">
    <property type="entry name" value="YVTN repeat-like/Quinoprotein amine dehydrogenase"/>
    <property type="match status" value="1"/>
</dbReference>
<dbReference type="InterPro" id="IPR011990">
    <property type="entry name" value="TPR-like_helical_dom_sf"/>
</dbReference>
<keyword evidence="2" id="KW-0217">Developmental protein</keyword>
<evidence type="ECO:0008006" key="12">
    <source>
        <dbReference type="Google" id="ProtNLM"/>
    </source>
</evidence>
<dbReference type="PANTHER" id="PTHR15722">
    <property type="entry name" value="IFT140/172-RELATED"/>
    <property type="match status" value="1"/>
</dbReference>
<dbReference type="GO" id="GO:0042073">
    <property type="term" value="P:intraciliary transport"/>
    <property type="evidence" value="ECO:0007669"/>
    <property type="project" value="TreeGrafter"/>
</dbReference>
<keyword evidence="7" id="KW-0966">Cell projection</keyword>
<organism evidence="10 11">
    <name type="scientific">Caulochytrium protostelioides</name>
    <dbReference type="NCBI Taxonomy" id="1555241"/>
    <lineage>
        <taxon>Eukaryota</taxon>
        <taxon>Fungi</taxon>
        <taxon>Fungi incertae sedis</taxon>
        <taxon>Chytridiomycota</taxon>
        <taxon>Chytridiomycota incertae sedis</taxon>
        <taxon>Chytridiomycetes</taxon>
        <taxon>Caulochytriales</taxon>
        <taxon>Caulochytriaceae</taxon>
        <taxon>Caulochytrium</taxon>
    </lineage>
</organism>
<dbReference type="Pfam" id="PF00400">
    <property type="entry name" value="WD40"/>
    <property type="match status" value="1"/>
</dbReference>
<comment type="subcellular location">
    <subcellularLocation>
        <location evidence="1">Cell projection</location>
        <location evidence="1">Cilium</location>
    </subcellularLocation>
</comment>
<dbReference type="GO" id="GO:0036064">
    <property type="term" value="C:ciliary basal body"/>
    <property type="evidence" value="ECO:0007669"/>
    <property type="project" value="TreeGrafter"/>
</dbReference>
<protein>
    <recommendedName>
        <fullName evidence="12">Anaphase-promoting complex subunit 4 WD40 domain-containing protein</fullName>
    </recommendedName>
</protein>
<proteinExistence type="inferred from homology"/>
<dbReference type="EMBL" id="ML014148">
    <property type="protein sequence ID" value="RKP02229.1"/>
    <property type="molecule type" value="Genomic_DNA"/>
</dbReference>
<evidence type="ECO:0000256" key="2">
    <source>
        <dbReference type="ARBA" id="ARBA00022473"/>
    </source>
</evidence>
<comment type="similarity">
    <text evidence="8">Belongs to the IFT172 family.</text>
</comment>
<feature type="region of interest" description="Disordered" evidence="9">
    <location>
        <begin position="1363"/>
        <end position="1383"/>
    </location>
</feature>
<evidence type="ECO:0000256" key="3">
    <source>
        <dbReference type="ARBA" id="ARBA00022574"/>
    </source>
</evidence>
<evidence type="ECO:0000313" key="11">
    <source>
        <dbReference type="Proteomes" id="UP000274922"/>
    </source>
</evidence>
<gene>
    <name evidence="10" type="ORF">CXG81DRAFT_25089</name>
</gene>
<dbReference type="STRING" id="1555241.A0A4V1IUZ0"/>
<keyword evidence="6" id="KW-0969">Cilium</keyword>
<keyword evidence="11" id="KW-1185">Reference proteome</keyword>
<dbReference type="PANTHER" id="PTHR15722:SF2">
    <property type="entry name" value="INTRAFLAGELLAR TRANSPORT PROTEIN 172 HOMOLOG"/>
    <property type="match status" value="1"/>
</dbReference>
<keyword evidence="5" id="KW-0802">TPR repeat</keyword>
<dbReference type="SUPFAM" id="SSF50952">
    <property type="entry name" value="Soluble quinoprotein glucose dehydrogenase"/>
    <property type="match status" value="1"/>
</dbReference>
<accession>A0A4V1IUZ0</accession>
<evidence type="ECO:0000256" key="9">
    <source>
        <dbReference type="SAM" id="MobiDB-lite"/>
    </source>
</evidence>
<evidence type="ECO:0000256" key="8">
    <source>
        <dbReference type="ARBA" id="ARBA00038130"/>
    </source>
</evidence>
<reference evidence="11" key="1">
    <citation type="journal article" date="2018" name="Nat. Microbiol.">
        <title>Leveraging single-cell genomics to expand the fungal tree of life.</title>
        <authorList>
            <person name="Ahrendt S.R."/>
            <person name="Quandt C.A."/>
            <person name="Ciobanu D."/>
            <person name="Clum A."/>
            <person name="Salamov A."/>
            <person name="Andreopoulos B."/>
            <person name="Cheng J.F."/>
            <person name="Woyke T."/>
            <person name="Pelin A."/>
            <person name="Henrissat B."/>
            <person name="Reynolds N.K."/>
            <person name="Benny G.L."/>
            <person name="Smith M.E."/>
            <person name="James T.Y."/>
            <person name="Grigoriev I.V."/>
        </authorList>
    </citation>
    <scope>NUCLEOTIDE SEQUENCE [LARGE SCALE GENOMIC DNA]</scope>
    <source>
        <strain evidence="11">ATCC 52028</strain>
    </source>
</reference>
<evidence type="ECO:0000256" key="1">
    <source>
        <dbReference type="ARBA" id="ARBA00004138"/>
    </source>
</evidence>
<dbReference type="GO" id="GO:0005930">
    <property type="term" value="C:axoneme"/>
    <property type="evidence" value="ECO:0007669"/>
    <property type="project" value="TreeGrafter"/>
</dbReference>
<dbReference type="Gene3D" id="1.25.40.470">
    <property type="match status" value="2"/>
</dbReference>
<sequence>MQVRHYKAILHPAAGQAVTGDHAVVASAWSSQHQKLAVATADRIIQIYDDLGERKDKFSTKPLDSKTQTSYAITGLAWSPDGTRLAVAQSDHVVFVYKLGAQWGDKKSICNKLAQTSEVLCLVWPETQLNTIVFGLAEGKVRIGHLKSNKSATLYATDTAAVSIAARGGTVITGHLDGGLHQYLFATESGGGGDGVDGADPDGGGHGGGGRQAAAAYGVLAKHAAPPLHVSLGATALAVTGADGRIALYHVSTGAIEQTIDAGGLLEGPAARADAARRAVAVFNPDGTTLAIATPFGLAFAMRHNPANQLVVKGTGAGRARGGGSQRGGGAEPWVVETKPIPSLSAVTSLSWKTDGSRLLVGTAWGHASLLDVCLRRVRYRGKFELSYISNAIIIVKRLASGARIILKSHYGYDVVSVDIFQDRYLIAKTSQTLLMGDMATCRLSEVAWQSAGQEKYHFEFEDVCMVYNAGDLSLVEYGVNEIMVTLRTAYMNPRLLSMRTPEEGVRLLAYLAEAQQIQIMDCATQQPVAEIAHGSRIDWLELSMRGQCLLFRNKQQQLHLYDVATQTRHLLIDHCTYVQWVPGSDVIVAQSGTHLCVWYSIQTPERVTLFPLKGQIETIERSAGKTEVLVSEGINTVSYTLDEGLVEFGTALETGRYERAITMLESLEPSPETDAIWQRLLAESLKKGCLWCAQRCAAALSDMATLTALEGVMDWLEPRLPDYAPSINDPLKQVMAQLPSHDAALLRAQVAALQKQFGLAERLYLDQGETDAAMAMYQDLHDWDATLRVAQLRHHPQLAQMKQSYHQWLLDHGQEDVAAEQLQQQGDVEGALQLLLKGGFPVKASQLVQRYDLRQPALLERTAAALAHAGHADLAGHLYDRLGRRDDALQAFVQAKNYRVAIEMGTRMNLDAPRLTELRIRWAQSLVFEGQYDAAIAQYLACEQPVLALQTAVQHGLWTRALTLVDQIPQDQGKPYYRKLADHYASDGQLDLAERFYLADHRALEALELYLKHGHWERAWTLANRALDPQRARGIFLPKAEQHARAGDFAQAETIYLLMNEPDLAITMHKQARNFPAMLALVQQYHPTLVKDTLVFLGDMEANGGGNDVAAAERFYLEAGAWKSAVNMHCTRGDYEAAYRVAGKATPTPATPTASSTTAQPQATPAEVAALRDHAKSQVALIWAKSLPSAEAALGLLQRLEQLAAVRQLAVANHEFEFLNRLGRQAFDAATLRDIALQQGIYLEDQGQFEEAEAAFVRAEKPREAILMYIHNEDWASAHRVASAHDPGSVPDILIGQARVAFTGRHDAAAAEALLLKAKAPEVMMQLYEGAGMRAEAIRFATEYMPHHPLAASSADGAAAAGTAAGTTPAHRPSAGTGAASDGVQLEQRVSQLVRGGQYQPAIALLVQSTEVRHHQKALELAAKFAPDALPRVASTLGERYVADGHVARAAELYASVGQIGRAMELFFEANCADRAERLAQHHPKERARYVQLKAQSARQASDRRDVTVAALGQQGQWAQSLSLARTGDAQRHQAAVTGLIREMIASGQYAQALHHLTTPDGDLSRGTRSDSDGGPAAAIALGEDVLSALADLARAVLGVAPTAEHVSGLRDVLYAITQGGTQYASVLGEPLLVAHLLTSRYYCAKRAGLLPFAAKQAVSLLRYTRWLRPDVAFHDAGHLCREVRNTPMAFFCWNRYLDLADAIEDGERTSRATPEWADTDVPPTVALPARLAETAAAARESVRDWVLQVSLEASAPQDLGRRACEHCRTRIYEAALVCSGCRQTSPPCIVTGYPLLRHAVACTACKRRANRDDWNAYVLTEKGCSWCGAKQSPVYH</sequence>
<dbReference type="SMART" id="SM00320">
    <property type="entry name" value="WD40"/>
    <property type="match status" value="3"/>
</dbReference>
<dbReference type="InterPro" id="IPR011041">
    <property type="entry name" value="Quinoprot_gluc/sorb_DH_b-prop"/>
</dbReference>
<evidence type="ECO:0000313" key="10">
    <source>
        <dbReference type="EMBL" id="RKP02229.1"/>
    </source>
</evidence>
<evidence type="ECO:0000256" key="4">
    <source>
        <dbReference type="ARBA" id="ARBA00022737"/>
    </source>
</evidence>
<dbReference type="GO" id="GO:0030992">
    <property type="term" value="C:intraciliary transport particle B"/>
    <property type="evidence" value="ECO:0007669"/>
    <property type="project" value="TreeGrafter"/>
</dbReference>
<dbReference type="Proteomes" id="UP000274922">
    <property type="component" value="Unassembled WGS sequence"/>
</dbReference>
<evidence type="ECO:0000256" key="6">
    <source>
        <dbReference type="ARBA" id="ARBA00023069"/>
    </source>
</evidence>
<keyword evidence="3" id="KW-0853">WD repeat</keyword>
<evidence type="ECO:0000256" key="5">
    <source>
        <dbReference type="ARBA" id="ARBA00022803"/>
    </source>
</evidence>
<dbReference type="InterPro" id="IPR001680">
    <property type="entry name" value="WD40_rpt"/>
</dbReference>
<dbReference type="SUPFAM" id="SSF48452">
    <property type="entry name" value="TPR-like"/>
    <property type="match status" value="1"/>
</dbReference>
<keyword evidence="4" id="KW-0677">Repeat</keyword>
<dbReference type="SUPFAM" id="SSF50978">
    <property type="entry name" value="WD40 repeat-like"/>
    <property type="match status" value="1"/>
</dbReference>
<dbReference type="OrthoDB" id="2186662at2759"/>
<dbReference type="InterPro" id="IPR015943">
    <property type="entry name" value="WD40/YVTN_repeat-like_dom_sf"/>
</dbReference>
<evidence type="ECO:0000256" key="7">
    <source>
        <dbReference type="ARBA" id="ARBA00023273"/>
    </source>
</evidence>